<dbReference type="GeneTree" id="ENSGT01150000287536"/>
<name>A0A7N6BMH1_ANATE</name>
<reference evidence="2" key="1">
    <citation type="submission" date="2021-04" db="EMBL/GenBank/DDBJ databases">
        <authorList>
            <consortium name="Wellcome Sanger Institute Data Sharing"/>
        </authorList>
    </citation>
    <scope>NUCLEOTIDE SEQUENCE [LARGE SCALE GENOMIC DNA]</scope>
</reference>
<reference evidence="2" key="2">
    <citation type="submission" date="2025-08" db="UniProtKB">
        <authorList>
            <consortium name="Ensembl"/>
        </authorList>
    </citation>
    <scope>IDENTIFICATION</scope>
</reference>
<evidence type="ECO:0000313" key="2">
    <source>
        <dbReference type="Ensembl" id="ENSATEP00000065216.1"/>
    </source>
</evidence>
<dbReference type="InParanoid" id="A0A7N6BMH1"/>
<proteinExistence type="predicted"/>
<keyword evidence="1" id="KW-0732">Signal</keyword>
<organism evidence="2 3">
    <name type="scientific">Anabas testudineus</name>
    <name type="common">Climbing perch</name>
    <name type="synonym">Anthias testudineus</name>
    <dbReference type="NCBI Taxonomy" id="64144"/>
    <lineage>
        <taxon>Eukaryota</taxon>
        <taxon>Metazoa</taxon>
        <taxon>Chordata</taxon>
        <taxon>Craniata</taxon>
        <taxon>Vertebrata</taxon>
        <taxon>Euteleostomi</taxon>
        <taxon>Actinopterygii</taxon>
        <taxon>Neopterygii</taxon>
        <taxon>Teleostei</taxon>
        <taxon>Neoteleostei</taxon>
        <taxon>Acanthomorphata</taxon>
        <taxon>Anabantaria</taxon>
        <taxon>Anabantiformes</taxon>
        <taxon>Anabantoidei</taxon>
        <taxon>Anabantidae</taxon>
        <taxon>Anabas</taxon>
    </lineage>
</organism>
<evidence type="ECO:0000313" key="3">
    <source>
        <dbReference type="Proteomes" id="UP000265040"/>
    </source>
</evidence>
<sequence>MKTVILALLVLLVVNQNEGLRCYCGGNNICLNHIETCPDSANICGSIIIYAGPKPSHYTRCMSSSDCAAMTYRGISKCYGCGTDLCNI</sequence>
<dbReference type="InterPro" id="IPR045860">
    <property type="entry name" value="Snake_toxin-like_sf"/>
</dbReference>
<dbReference type="OrthoDB" id="8846122at2759"/>
<feature type="signal peptide" evidence="1">
    <location>
        <begin position="1"/>
        <end position="19"/>
    </location>
</feature>
<reference evidence="2" key="3">
    <citation type="submission" date="2025-09" db="UniProtKB">
        <authorList>
            <consortium name="Ensembl"/>
        </authorList>
    </citation>
    <scope>IDENTIFICATION</scope>
</reference>
<dbReference type="Proteomes" id="UP000265040">
    <property type="component" value="Chromosome 19"/>
</dbReference>
<accession>A0A7N6BMH1</accession>
<keyword evidence="3" id="KW-1185">Reference proteome</keyword>
<dbReference type="Ensembl" id="ENSATET00000053867.2">
    <property type="protein sequence ID" value="ENSATEP00000065216.1"/>
    <property type="gene ID" value="ENSATEG00000026839.2"/>
</dbReference>
<evidence type="ECO:0000256" key="1">
    <source>
        <dbReference type="SAM" id="SignalP"/>
    </source>
</evidence>
<dbReference type="SUPFAM" id="SSF57302">
    <property type="entry name" value="Snake toxin-like"/>
    <property type="match status" value="1"/>
</dbReference>
<protein>
    <recommendedName>
        <fullName evidence="4">UPAR/Ly6 domain-containing protein</fullName>
    </recommendedName>
</protein>
<evidence type="ECO:0008006" key="4">
    <source>
        <dbReference type="Google" id="ProtNLM"/>
    </source>
</evidence>
<feature type="chain" id="PRO_5030564673" description="UPAR/Ly6 domain-containing protein" evidence="1">
    <location>
        <begin position="20"/>
        <end position="88"/>
    </location>
</feature>
<dbReference type="AlphaFoldDB" id="A0A7N6BMH1"/>